<dbReference type="Proteomes" id="UP000518892">
    <property type="component" value="Unassembled WGS sequence"/>
</dbReference>
<dbReference type="GO" id="GO:0004792">
    <property type="term" value="F:thiosulfate-cyanide sulfurtransferase activity"/>
    <property type="evidence" value="ECO:0007669"/>
    <property type="project" value="InterPro"/>
</dbReference>
<organism evidence="2 3">
    <name type="scientific">Halomonas stenophila</name>
    <dbReference type="NCBI Taxonomy" id="795312"/>
    <lineage>
        <taxon>Bacteria</taxon>
        <taxon>Pseudomonadati</taxon>
        <taxon>Pseudomonadota</taxon>
        <taxon>Gammaproteobacteria</taxon>
        <taxon>Oceanospirillales</taxon>
        <taxon>Halomonadaceae</taxon>
        <taxon>Halomonas</taxon>
    </lineage>
</organism>
<dbReference type="SUPFAM" id="SSF52821">
    <property type="entry name" value="Rhodanese/Cell cycle control phosphatase"/>
    <property type="match status" value="1"/>
</dbReference>
<evidence type="ECO:0000259" key="1">
    <source>
        <dbReference type="PROSITE" id="PS50206"/>
    </source>
</evidence>
<dbReference type="PANTHER" id="PTHR43031">
    <property type="entry name" value="FAD-DEPENDENT OXIDOREDUCTASE"/>
    <property type="match status" value="1"/>
</dbReference>
<dbReference type="RefSeq" id="WP_183381975.1">
    <property type="nucleotide sequence ID" value="NZ_JACHXR010000001.1"/>
</dbReference>
<dbReference type="EMBL" id="JACHXR010000001">
    <property type="protein sequence ID" value="MBB3229453.1"/>
    <property type="molecule type" value="Genomic_DNA"/>
</dbReference>
<evidence type="ECO:0000313" key="2">
    <source>
        <dbReference type="EMBL" id="MBB3229453.1"/>
    </source>
</evidence>
<gene>
    <name evidence="2" type="ORF">FHR97_000268</name>
</gene>
<reference evidence="2 3" key="1">
    <citation type="submission" date="2020-08" db="EMBL/GenBank/DDBJ databases">
        <title>Genomic Encyclopedia of Type Strains, Phase III (KMG-III): the genomes of soil and plant-associated and newly described type strains.</title>
        <authorList>
            <person name="Whitman W."/>
        </authorList>
    </citation>
    <scope>NUCLEOTIDE SEQUENCE [LARGE SCALE GENOMIC DNA]</scope>
    <source>
        <strain evidence="2 3">CECT 7744</strain>
    </source>
</reference>
<dbReference type="CDD" id="cd00158">
    <property type="entry name" value="RHOD"/>
    <property type="match status" value="1"/>
</dbReference>
<sequence>MTTIDTATLRDWQSRGQDFILVDTLPAGAFAEGHLPGAINIVSDDILDEAPRRLPDKQATIVVYCTSEDCKRASRAAERLARLGYTEVYHYEGGKRAWKADGLLLEH</sequence>
<dbReference type="InterPro" id="IPR001307">
    <property type="entry name" value="Thiosulphate_STrfase_CS"/>
</dbReference>
<keyword evidence="2" id="KW-0808">Transferase</keyword>
<evidence type="ECO:0000313" key="3">
    <source>
        <dbReference type="Proteomes" id="UP000518892"/>
    </source>
</evidence>
<dbReference type="InterPro" id="IPR001763">
    <property type="entry name" value="Rhodanese-like_dom"/>
</dbReference>
<keyword evidence="3" id="KW-1185">Reference proteome</keyword>
<dbReference type="SMART" id="SM00450">
    <property type="entry name" value="RHOD"/>
    <property type="match status" value="1"/>
</dbReference>
<dbReference type="PANTHER" id="PTHR43031:SF16">
    <property type="entry name" value="OXIDOREDUCTASE"/>
    <property type="match status" value="1"/>
</dbReference>
<dbReference type="PROSITE" id="PS50206">
    <property type="entry name" value="RHODANESE_3"/>
    <property type="match status" value="1"/>
</dbReference>
<proteinExistence type="predicted"/>
<dbReference type="Pfam" id="PF00581">
    <property type="entry name" value="Rhodanese"/>
    <property type="match status" value="1"/>
</dbReference>
<dbReference type="AlphaFoldDB" id="A0A7W5HK00"/>
<accession>A0A7W5HK00</accession>
<comment type="caution">
    <text evidence="2">The sequence shown here is derived from an EMBL/GenBank/DDBJ whole genome shotgun (WGS) entry which is preliminary data.</text>
</comment>
<dbReference type="InterPro" id="IPR036873">
    <property type="entry name" value="Rhodanese-like_dom_sf"/>
</dbReference>
<name>A0A7W5HK00_9GAMM</name>
<dbReference type="PROSITE" id="PS00380">
    <property type="entry name" value="RHODANESE_1"/>
    <property type="match status" value="1"/>
</dbReference>
<feature type="domain" description="Rhodanese" evidence="1">
    <location>
        <begin position="15"/>
        <end position="107"/>
    </location>
</feature>
<dbReference type="Gene3D" id="3.40.250.10">
    <property type="entry name" value="Rhodanese-like domain"/>
    <property type="match status" value="1"/>
</dbReference>
<dbReference type="InterPro" id="IPR050229">
    <property type="entry name" value="GlpE_sulfurtransferase"/>
</dbReference>
<protein>
    <submittedName>
        <fullName evidence="2">Rhodanese-related sulfurtransferase</fullName>
    </submittedName>
</protein>